<dbReference type="AlphaFoldDB" id="G7DS68"/>
<feature type="region of interest" description="Disordered" evidence="5">
    <location>
        <begin position="27"/>
        <end position="155"/>
    </location>
</feature>
<dbReference type="GO" id="GO:0005669">
    <property type="term" value="C:transcription factor TFIID complex"/>
    <property type="evidence" value="ECO:0007669"/>
    <property type="project" value="InterPro"/>
</dbReference>
<evidence type="ECO:0000259" key="6">
    <source>
        <dbReference type="Pfam" id="PF12157"/>
    </source>
</evidence>
<evidence type="ECO:0000256" key="2">
    <source>
        <dbReference type="ARBA" id="ARBA00023015"/>
    </source>
</evidence>
<feature type="region of interest" description="Disordered" evidence="5">
    <location>
        <begin position="995"/>
        <end position="1028"/>
    </location>
</feature>
<dbReference type="EMBL" id="BABT02000004">
    <property type="protein sequence ID" value="GAA93428.1"/>
    <property type="molecule type" value="Genomic_DNA"/>
</dbReference>
<name>G7DS68_MIXOS</name>
<dbReference type="PANTHER" id="PTHR13900">
    <property type="entry name" value="TRANSCRIPTION INITIATION FACTOR TFIID"/>
    <property type="match status" value="1"/>
</dbReference>
<feature type="compositionally biased region" description="Low complexity" evidence="5">
    <location>
        <begin position="1110"/>
        <end position="1123"/>
    </location>
</feature>
<evidence type="ECO:0000256" key="3">
    <source>
        <dbReference type="ARBA" id="ARBA00023163"/>
    </source>
</evidence>
<evidence type="ECO:0000313" key="8">
    <source>
        <dbReference type="EMBL" id="GAA93428.1"/>
    </source>
</evidence>
<reference evidence="8 9" key="2">
    <citation type="journal article" date="2012" name="Open Biol.">
        <title>Characteristics of nucleosomes and linker DNA regions on the genome of the basidiomycete Mixia osmundae revealed by mono- and dinucleosome mapping.</title>
        <authorList>
            <person name="Nishida H."/>
            <person name="Kondo S."/>
            <person name="Matsumoto T."/>
            <person name="Suzuki Y."/>
            <person name="Yoshikawa H."/>
            <person name="Taylor T.D."/>
            <person name="Sugiyama J."/>
        </authorList>
    </citation>
    <scope>NUCLEOTIDE SEQUENCE [LARGE SCALE GENOMIC DNA]</scope>
    <source>
        <strain evidence="9">CBS 9802 / IAM 14324 / JCM 22182 / KY 12970</strain>
    </source>
</reference>
<feature type="compositionally biased region" description="Basic and acidic residues" evidence="5">
    <location>
        <begin position="63"/>
        <end position="80"/>
    </location>
</feature>
<feature type="compositionally biased region" description="Basic and acidic residues" evidence="5">
    <location>
        <begin position="302"/>
        <end position="311"/>
    </location>
</feature>
<feature type="compositionally biased region" description="Basic and acidic residues" evidence="5">
    <location>
        <begin position="474"/>
        <end position="488"/>
    </location>
</feature>
<feature type="compositionally biased region" description="Low complexity" evidence="5">
    <location>
        <begin position="27"/>
        <end position="36"/>
    </location>
</feature>
<dbReference type="FunCoup" id="G7DS68">
    <property type="interactions" value="39"/>
</dbReference>
<feature type="compositionally biased region" description="Low complexity" evidence="5">
    <location>
        <begin position="143"/>
        <end position="154"/>
    </location>
</feature>
<feature type="domain" description="Zinc knuckle" evidence="7">
    <location>
        <begin position="1055"/>
        <end position="1076"/>
    </location>
</feature>
<sequence length="1133" mass="126414">MDQETAAISSLGSFAISRFLGDDLGQDGFSSLSSQLGGSGKANLDEQQIYNDRFESDEESDDGASRQDGKAMRGRDWEAEIDKEDAEEAARAIIAAPSQHPQSSFVVRGEDMDFDDDDDDDDGLSSDSNEPVARVKSEELEPELPSAESSTPELMPAQVRKPVDIRTVFPDFQSSRPLPFTSMFCQPRKRRRLDGFDASKRGRFKVPSKDEVGQRTGTGDIIVAPLDLPTQAQCLQPRGTVRGELARYVAMAGPLRQLFAEQDSSEQPEDPSALLRDLGQEVGQHLWEVEAWEDQIVWDRSHPPPSHRDEPVTIIPKDPGTKPNALARQRAVYRNPDLETGKWLDAIRWTGIEPDHPFLNLQLSLNDPQISWDAANQDRGGADEASSRMIVRTQQGLDWLNHSNDSVYASTFAPSRRRIRQTFANLEVRHSYPAIKLQMPFYKPRLPKAESRFWHRPNLQFPNNIAINFERVRSSKKRKDEQGRKLRASDSAQALHTTSDLSLRDTSEFILLEFSEEHPPIMSNYGMGTLLVNYYRKRDTADAHVPNAPLGQPFILDGADDSPFMRFGDVKPGQTVTGLYNNLLRAPVYKHAPAHTDFLVIRHTVQNESKYFIRAIKNIFTVGQILPAALVPPPQARALTISYKQRFQYLASKLAANSKHHQFKTQKIAVFFPDQTETQVKGRLKEFMDSTRSGNKAGHWTLKASHKPMEDAEFRKLHTPEQHALAEAMQVGQQHLLDSGYSKLPEVDDEDADESKLDVEQQLAPWNTTKNFQLAAQKKAMLQLFGPGDPTGRSEGFSFLKVSMKDIFLREGESRDARLAQLAKRPKGHQKISPSEQHAIYEEEIERIWKAQNTALSSHKRPQLTVEDEMRARGSSRDQRGSSVYGTPAASGLSPGQMSRASSPERSRMHGDADETGSYSGSLGATAKFLKIKRRIGERWMSEIVRDPAVIAAYTRQRQIIEDKSMDVETVVLSNDPKQQERQRRLIEEQLQKLRKKAERREQRKAKQLGTLDTFDSPGPSTPFGDSASADGSFLAANILSGSQFSSTSDGKAVRKCSNCGALGHMRTNRKCPLYSKFKEESANKAIAPSPAAAVFGTPSYNPILSQGVTSAGSPPTGSSAPPKLKLSFGGQR</sequence>
<keyword evidence="9" id="KW-1185">Reference proteome</keyword>
<dbReference type="InterPro" id="IPR041670">
    <property type="entry name" value="Znf-CCHC_6"/>
</dbReference>
<feature type="region of interest" description="Disordered" evidence="5">
    <location>
        <begin position="302"/>
        <end position="323"/>
    </location>
</feature>
<organism evidence="8 9">
    <name type="scientific">Mixia osmundae (strain CBS 9802 / IAM 14324 / JCM 22182 / KY 12970)</name>
    <dbReference type="NCBI Taxonomy" id="764103"/>
    <lineage>
        <taxon>Eukaryota</taxon>
        <taxon>Fungi</taxon>
        <taxon>Dikarya</taxon>
        <taxon>Basidiomycota</taxon>
        <taxon>Pucciniomycotina</taxon>
        <taxon>Mixiomycetes</taxon>
        <taxon>Mixiales</taxon>
        <taxon>Mixiaceae</taxon>
        <taxon>Mixia</taxon>
    </lineage>
</organism>
<dbReference type="Pfam" id="PF12157">
    <property type="entry name" value="DUF3591"/>
    <property type="match status" value="1"/>
</dbReference>
<feature type="domain" description="Transcription initiation factor TFIID subunit 1 histone acetyltransferase" evidence="6">
    <location>
        <begin position="401"/>
        <end position="856"/>
    </location>
</feature>
<protein>
    <recommendedName>
        <fullName evidence="10">Transcription initiation factor TFIID subunit 1 histone acetyltransferase domain-containing protein</fullName>
    </recommendedName>
</protein>
<dbReference type="InterPro" id="IPR022591">
    <property type="entry name" value="TAF1_HAT_dom"/>
</dbReference>
<feature type="region of interest" description="Disordered" evidence="5">
    <location>
        <begin position="854"/>
        <end position="920"/>
    </location>
</feature>
<evidence type="ECO:0000259" key="7">
    <source>
        <dbReference type="Pfam" id="PF15288"/>
    </source>
</evidence>
<dbReference type="Proteomes" id="UP000009131">
    <property type="component" value="Unassembled WGS sequence"/>
</dbReference>
<dbReference type="OrthoDB" id="5752at2759"/>
<reference evidence="8 9" key="1">
    <citation type="journal article" date="2011" name="J. Gen. Appl. Microbiol.">
        <title>Draft genome sequencing of the enigmatic basidiomycete Mixia osmundae.</title>
        <authorList>
            <person name="Nishida H."/>
            <person name="Nagatsuka Y."/>
            <person name="Sugiyama J."/>
        </authorList>
    </citation>
    <scope>NUCLEOTIDE SEQUENCE [LARGE SCALE GENOMIC DNA]</scope>
    <source>
        <strain evidence="9">CBS 9802 / IAM 14324 / JCM 22182 / KY 12970</strain>
    </source>
</reference>
<evidence type="ECO:0000256" key="1">
    <source>
        <dbReference type="ARBA" id="ARBA00004123"/>
    </source>
</evidence>
<proteinExistence type="predicted"/>
<comment type="subcellular location">
    <subcellularLocation>
        <location evidence="1">Nucleus</location>
    </subcellularLocation>
</comment>
<evidence type="ECO:0000313" key="9">
    <source>
        <dbReference type="Proteomes" id="UP000009131"/>
    </source>
</evidence>
<keyword evidence="2" id="KW-0805">Transcription regulation</keyword>
<evidence type="ECO:0000256" key="4">
    <source>
        <dbReference type="ARBA" id="ARBA00023242"/>
    </source>
</evidence>
<dbReference type="GO" id="GO:0004402">
    <property type="term" value="F:histone acetyltransferase activity"/>
    <property type="evidence" value="ECO:0007669"/>
    <property type="project" value="InterPro"/>
</dbReference>
<accession>G7DS68</accession>
<dbReference type="InParanoid" id="G7DS68"/>
<feature type="compositionally biased region" description="Acidic residues" evidence="5">
    <location>
        <begin position="112"/>
        <end position="124"/>
    </location>
</feature>
<keyword evidence="3" id="KW-0804">Transcription</keyword>
<keyword evidence="4" id="KW-0539">Nucleus</keyword>
<dbReference type="STRING" id="764103.G7DS68"/>
<feature type="compositionally biased region" description="Basic residues" evidence="5">
    <location>
        <begin position="995"/>
        <end position="1007"/>
    </location>
</feature>
<dbReference type="GO" id="GO:0017025">
    <property type="term" value="F:TBP-class protein binding"/>
    <property type="evidence" value="ECO:0007669"/>
    <property type="project" value="InterPro"/>
</dbReference>
<dbReference type="eggNOG" id="KOG0008">
    <property type="taxonomic scope" value="Eukaryota"/>
</dbReference>
<evidence type="ECO:0008006" key="10">
    <source>
        <dbReference type="Google" id="ProtNLM"/>
    </source>
</evidence>
<dbReference type="Pfam" id="PF15288">
    <property type="entry name" value="zf-CCHC_6"/>
    <property type="match status" value="1"/>
</dbReference>
<dbReference type="PANTHER" id="PTHR13900:SF0">
    <property type="entry name" value="TRANSCRIPTION INITIATION FACTOR TFIID SUBUNIT 1"/>
    <property type="match status" value="1"/>
</dbReference>
<feature type="compositionally biased region" description="Basic and acidic residues" evidence="5">
    <location>
        <begin position="868"/>
        <end position="880"/>
    </location>
</feature>
<feature type="compositionally biased region" description="Basic and acidic residues" evidence="5">
    <location>
        <begin position="903"/>
        <end position="913"/>
    </location>
</feature>
<dbReference type="InterPro" id="IPR040240">
    <property type="entry name" value="TAF1"/>
</dbReference>
<feature type="region of interest" description="Disordered" evidence="5">
    <location>
        <begin position="474"/>
        <end position="493"/>
    </location>
</feature>
<comment type="caution">
    <text evidence="8">The sequence shown here is derived from an EMBL/GenBank/DDBJ whole genome shotgun (WGS) entry which is preliminary data.</text>
</comment>
<dbReference type="HOGENOM" id="CLU_000572_0_0_1"/>
<evidence type="ECO:0000256" key="5">
    <source>
        <dbReference type="SAM" id="MobiDB-lite"/>
    </source>
</evidence>
<dbReference type="GO" id="GO:0051123">
    <property type="term" value="P:RNA polymerase II preinitiation complex assembly"/>
    <property type="evidence" value="ECO:0007669"/>
    <property type="project" value="TreeGrafter"/>
</dbReference>
<gene>
    <name evidence="8" type="primary">Mo00069</name>
    <name evidence="8" type="ORF">E5Q_00069</name>
</gene>
<dbReference type="GO" id="GO:0016251">
    <property type="term" value="F:RNA polymerase II general transcription initiation factor activity"/>
    <property type="evidence" value="ECO:0007669"/>
    <property type="project" value="InterPro"/>
</dbReference>
<feature type="region of interest" description="Disordered" evidence="5">
    <location>
        <begin position="1106"/>
        <end position="1133"/>
    </location>
</feature>